<keyword evidence="1" id="KW-1133">Transmembrane helix</keyword>
<dbReference type="InterPro" id="IPR038883">
    <property type="entry name" value="AN11006-like"/>
</dbReference>
<evidence type="ECO:0000313" key="3">
    <source>
        <dbReference type="Proteomes" id="UP001310594"/>
    </source>
</evidence>
<comment type="caution">
    <text evidence="2">The sequence shown here is derived from an EMBL/GenBank/DDBJ whole genome shotgun (WGS) entry which is preliminary data.</text>
</comment>
<gene>
    <name evidence="2" type="ORF">LTR97_003372</name>
</gene>
<feature type="transmembrane region" description="Helical" evidence="1">
    <location>
        <begin position="6"/>
        <end position="24"/>
    </location>
</feature>
<reference evidence="2" key="1">
    <citation type="submission" date="2023-08" db="EMBL/GenBank/DDBJ databases">
        <title>Black Yeasts Isolated from many extreme environments.</title>
        <authorList>
            <person name="Coleine C."/>
            <person name="Stajich J.E."/>
            <person name="Selbmann L."/>
        </authorList>
    </citation>
    <scope>NUCLEOTIDE SEQUENCE</scope>
    <source>
        <strain evidence="2">CCFEE 5810</strain>
    </source>
</reference>
<name>A0AAN8A4H3_9PEZI</name>
<dbReference type="PANTHER" id="PTHR42085">
    <property type="entry name" value="F-BOX DOMAIN-CONTAINING PROTEIN"/>
    <property type="match status" value="1"/>
</dbReference>
<proteinExistence type="predicted"/>
<keyword evidence="1" id="KW-0812">Transmembrane</keyword>
<accession>A0AAN8A4H3</accession>
<sequence length="223" mass="25123">MPSLSVDMLIAAGVLAAVILGFFLREMCERFDLEFKGMYRRPAVVQIQYIRKPSLLLTLPPELRNRIWEHSLVSPEPPVRIDNETWRQPPLIRTCKQIRQEAAPMYYGLNKFSIIVTDLDFKTDIHFCRSARSCVDFPPDTSYYSSGPVQAKWESLMEGAKAVHSGMIPGCQHNMAQTGVLAAAAGALKIARRLRGVPWEQVEEVLIVYKSAVVSSGTGWNWV</sequence>
<evidence type="ECO:0000313" key="2">
    <source>
        <dbReference type="EMBL" id="KAK5704354.1"/>
    </source>
</evidence>
<dbReference type="AlphaFoldDB" id="A0AAN8A4H3"/>
<dbReference type="Proteomes" id="UP001310594">
    <property type="component" value="Unassembled WGS sequence"/>
</dbReference>
<dbReference type="EMBL" id="JAVRQU010000004">
    <property type="protein sequence ID" value="KAK5704354.1"/>
    <property type="molecule type" value="Genomic_DNA"/>
</dbReference>
<organism evidence="2 3">
    <name type="scientific">Elasticomyces elasticus</name>
    <dbReference type="NCBI Taxonomy" id="574655"/>
    <lineage>
        <taxon>Eukaryota</taxon>
        <taxon>Fungi</taxon>
        <taxon>Dikarya</taxon>
        <taxon>Ascomycota</taxon>
        <taxon>Pezizomycotina</taxon>
        <taxon>Dothideomycetes</taxon>
        <taxon>Dothideomycetidae</taxon>
        <taxon>Mycosphaerellales</taxon>
        <taxon>Teratosphaeriaceae</taxon>
        <taxon>Elasticomyces</taxon>
    </lineage>
</organism>
<protein>
    <submittedName>
        <fullName evidence="2">Uncharacterized protein</fullName>
    </submittedName>
</protein>
<dbReference type="PANTHER" id="PTHR42085:SF1">
    <property type="entry name" value="F-BOX DOMAIN-CONTAINING PROTEIN"/>
    <property type="match status" value="1"/>
</dbReference>
<evidence type="ECO:0000256" key="1">
    <source>
        <dbReference type="SAM" id="Phobius"/>
    </source>
</evidence>
<keyword evidence="1" id="KW-0472">Membrane</keyword>